<dbReference type="InterPro" id="IPR000835">
    <property type="entry name" value="HTH_MarR-typ"/>
</dbReference>
<name>A0ABV8XSK8_9DEIO</name>
<dbReference type="Pfam" id="PF12802">
    <property type="entry name" value="MarR_2"/>
    <property type="match status" value="1"/>
</dbReference>
<dbReference type="InterPro" id="IPR036390">
    <property type="entry name" value="WH_DNA-bd_sf"/>
</dbReference>
<dbReference type="EMBL" id="JBHSEH010000023">
    <property type="protein sequence ID" value="MFC4427668.1"/>
    <property type="molecule type" value="Genomic_DNA"/>
</dbReference>
<feature type="domain" description="HTH marR-type" evidence="1">
    <location>
        <begin position="25"/>
        <end position="160"/>
    </location>
</feature>
<gene>
    <name evidence="2" type="ORF">ACFOZ9_15730</name>
</gene>
<dbReference type="Gene3D" id="1.10.10.10">
    <property type="entry name" value="Winged helix-like DNA-binding domain superfamily/Winged helix DNA-binding domain"/>
    <property type="match status" value="1"/>
</dbReference>
<dbReference type="InterPro" id="IPR036388">
    <property type="entry name" value="WH-like_DNA-bd_sf"/>
</dbReference>
<proteinExistence type="predicted"/>
<dbReference type="PRINTS" id="PR00598">
    <property type="entry name" value="HTHMARR"/>
</dbReference>
<evidence type="ECO:0000313" key="3">
    <source>
        <dbReference type="Proteomes" id="UP001595998"/>
    </source>
</evidence>
<accession>A0ABV8XSK8</accession>
<sequence>MPTRPLLERIDADWRRVRPGLDPTPMRRIILLARTAAQLARAVEQVQGHHGLNSAQADLLFTLYRSAPAEGLTPGDLAALSAITPASITNRLDTLTERGLISRETDPADARSRRVQLTAAGRDRVEALLPDHLRNEQRLLSTLSEPEQTELERLLLKLVVGMEGREES</sequence>
<dbReference type="SUPFAM" id="SSF46785">
    <property type="entry name" value="Winged helix' DNA-binding domain"/>
    <property type="match status" value="1"/>
</dbReference>
<dbReference type="PROSITE" id="PS50995">
    <property type="entry name" value="HTH_MARR_2"/>
    <property type="match status" value="1"/>
</dbReference>
<dbReference type="SMART" id="SM00347">
    <property type="entry name" value="HTH_MARR"/>
    <property type="match status" value="1"/>
</dbReference>
<dbReference type="PANTHER" id="PTHR33164:SF104">
    <property type="entry name" value="TRANSCRIPTIONAL REGULATORY PROTEIN"/>
    <property type="match status" value="1"/>
</dbReference>
<protein>
    <submittedName>
        <fullName evidence="2">MarR family winged helix-turn-helix transcriptional regulator</fullName>
    </submittedName>
</protein>
<comment type="caution">
    <text evidence="2">The sequence shown here is derived from an EMBL/GenBank/DDBJ whole genome shotgun (WGS) entry which is preliminary data.</text>
</comment>
<reference evidence="3" key="1">
    <citation type="journal article" date="2019" name="Int. J. Syst. Evol. Microbiol.">
        <title>The Global Catalogue of Microorganisms (GCM) 10K type strain sequencing project: providing services to taxonomists for standard genome sequencing and annotation.</title>
        <authorList>
            <consortium name="The Broad Institute Genomics Platform"/>
            <consortium name="The Broad Institute Genome Sequencing Center for Infectious Disease"/>
            <person name="Wu L."/>
            <person name="Ma J."/>
        </authorList>
    </citation>
    <scope>NUCLEOTIDE SEQUENCE [LARGE SCALE GENOMIC DNA]</scope>
    <source>
        <strain evidence="3">CCUG 56029</strain>
    </source>
</reference>
<dbReference type="PANTHER" id="PTHR33164">
    <property type="entry name" value="TRANSCRIPTIONAL REGULATOR, MARR FAMILY"/>
    <property type="match status" value="1"/>
</dbReference>
<dbReference type="Proteomes" id="UP001595998">
    <property type="component" value="Unassembled WGS sequence"/>
</dbReference>
<evidence type="ECO:0000259" key="1">
    <source>
        <dbReference type="PROSITE" id="PS50995"/>
    </source>
</evidence>
<keyword evidence="3" id="KW-1185">Reference proteome</keyword>
<evidence type="ECO:0000313" key="2">
    <source>
        <dbReference type="EMBL" id="MFC4427668.1"/>
    </source>
</evidence>
<dbReference type="InterPro" id="IPR039422">
    <property type="entry name" value="MarR/SlyA-like"/>
</dbReference>
<organism evidence="2 3">
    <name type="scientific">Deinococcus navajonensis</name>
    <dbReference type="NCBI Taxonomy" id="309884"/>
    <lineage>
        <taxon>Bacteria</taxon>
        <taxon>Thermotogati</taxon>
        <taxon>Deinococcota</taxon>
        <taxon>Deinococci</taxon>
        <taxon>Deinococcales</taxon>
        <taxon>Deinococcaceae</taxon>
        <taxon>Deinococcus</taxon>
    </lineage>
</organism>
<dbReference type="RefSeq" id="WP_380041380.1">
    <property type="nucleotide sequence ID" value="NZ_JBHSEH010000023.1"/>
</dbReference>